<evidence type="ECO:0000313" key="2">
    <source>
        <dbReference type="EMBL" id="AMQ57272.1"/>
    </source>
</evidence>
<evidence type="ECO:0000259" key="1">
    <source>
        <dbReference type="Pfam" id="PF08241"/>
    </source>
</evidence>
<feature type="domain" description="Methyltransferase type 11" evidence="1">
    <location>
        <begin position="47"/>
        <end position="112"/>
    </location>
</feature>
<gene>
    <name evidence="2" type="ORF">AO498_12560</name>
</gene>
<dbReference type="EMBL" id="CP012836">
    <property type="protein sequence ID" value="AMQ57272.1"/>
    <property type="molecule type" value="Genomic_DNA"/>
</dbReference>
<dbReference type="KEGG" id="alm:AO498_12560"/>
<dbReference type="PATRIC" id="fig|1727163.4.peg.2626"/>
<proteinExistence type="predicted"/>
<accession>A0A142EQ67</accession>
<dbReference type="InterPro" id="IPR029063">
    <property type="entry name" value="SAM-dependent_MTases_sf"/>
</dbReference>
<dbReference type="OrthoDB" id="9805171at2"/>
<organism evidence="2 3">
    <name type="scientific">Algoriphagus sanaruensis</name>
    <dbReference type="NCBI Taxonomy" id="1727163"/>
    <lineage>
        <taxon>Bacteria</taxon>
        <taxon>Pseudomonadati</taxon>
        <taxon>Bacteroidota</taxon>
        <taxon>Cytophagia</taxon>
        <taxon>Cytophagales</taxon>
        <taxon>Cyclobacteriaceae</taxon>
        <taxon>Algoriphagus</taxon>
    </lineage>
</organism>
<keyword evidence="3" id="KW-1185">Reference proteome</keyword>
<reference evidence="2 3" key="2">
    <citation type="journal article" date="2016" name="Genome Announc.">
        <title>Complete Genome Sequence of Algoriphagus sp. Strain M8-2, Isolated from a Brackish Lake.</title>
        <authorList>
            <person name="Muraguchi Y."/>
            <person name="Kushimoto K."/>
            <person name="Ohtsubo Y."/>
            <person name="Suzuki T."/>
            <person name="Dohra H."/>
            <person name="Kimbara K."/>
            <person name="Shintani M."/>
        </authorList>
    </citation>
    <scope>NUCLEOTIDE SEQUENCE [LARGE SCALE GENOMIC DNA]</scope>
    <source>
        <strain evidence="2 3">M8-2</strain>
    </source>
</reference>
<dbReference type="STRING" id="1727163.AO498_12560"/>
<dbReference type="SUPFAM" id="SSF53335">
    <property type="entry name" value="S-adenosyl-L-methionine-dependent methyltransferases"/>
    <property type="match status" value="1"/>
</dbReference>
<dbReference type="RefSeq" id="WP_067548195.1">
    <property type="nucleotide sequence ID" value="NZ_CP012836.1"/>
</dbReference>
<evidence type="ECO:0000313" key="3">
    <source>
        <dbReference type="Proteomes" id="UP000073816"/>
    </source>
</evidence>
<dbReference type="CDD" id="cd02440">
    <property type="entry name" value="AdoMet_MTases"/>
    <property type="match status" value="1"/>
</dbReference>
<dbReference type="GO" id="GO:0008757">
    <property type="term" value="F:S-adenosylmethionine-dependent methyltransferase activity"/>
    <property type="evidence" value="ECO:0007669"/>
    <property type="project" value="InterPro"/>
</dbReference>
<dbReference type="Proteomes" id="UP000073816">
    <property type="component" value="Chromosome"/>
</dbReference>
<name>A0A142EQ67_9BACT</name>
<reference evidence="3" key="1">
    <citation type="submission" date="2015-09" db="EMBL/GenBank/DDBJ databases">
        <title>Complete sequence of Algoriphagus sp. M8-2.</title>
        <authorList>
            <person name="Shintani M."/>
        </authorList>
    </citation>
    <scope>NUCLEOTIDE SEQUENCE [LARGE SCALE GENOMIC DNA]</scope>
    <source>
        <strain evidence="3">M8-2</strain>
    </source>
</reference>
<dbReference type="Pfam" id="PF08241">
    <property type="entry name" value="Methyltransf_11"/>
    <property type="match status" value="1"/>
</dbReference>
<dbReference type="Gene3D" id="3.40.50.150">
    <property type="entry name" value="Vaccinia Virus protein VP39"/>
    <property type="match status" value="1"/>
</dbReference>
<dbReference type="AlphaFoldDB" id="A0A142EQ67"/>
<protein>
    <recommendedName>
        <fullName evidence="1">Methyltransferase type 11 domain-containing protein</fullName>
    </recommendedName>
</protein>
<dbReference type="InterPro" id="IPR013216">
    <property type="entry name" value="Methyltransf_11"/>
</dbReference>
<sequence length="201" mass="22128">MSPTVYQAFERIFEDFDISGPVLEVGAVSGPESLLALRGLKNANPKIGINLDEEITSADRTLIQCNGNDMSRFETGYFNAVVCNSTLEHDIYFWKTIKEIHRVTAPGGLIVIGVPGYAEMGLNTFAGGNKIVKRVLRLWSKLSNSTVLAAGSVTLGIHNYPGDYYRFSEQAIREVFLEGLTQCKVIRVMNPPRFIGVGVKP</sequence>